<proteinExistence type="predicted"/>
<feature type="transmembrane region" description="Helical" evidence="1">
    <location>
        <begin position="71"/>
        <end position="91"/>
    </location>
</feature>
<keyword evidence="1" id="KW-0812">Transmembrane</keyword>
<dbReference type="Pfam" id="PF23494">
    <property type="entry name" value="bPH_10"/>
    <property type="match status" value="1"/>
</dbReference>
<dbReference type="Pfam" id="PF23493">
    <property type="entry name" value="CysS_C"/>
    <property type="match status" value="1"/>
</dbReference>
<name>A0ABN1ATR0_9ACTN</name>
<evidence type="ECO:0008006" key="6">
    <source>
        <dbReference type="Google" id="ProtNLM"/>
    </source>
</evidence>
<dbReference type="EMBL" id="BAAABY010000040">
    <property type="protein sequence ID" value="GAA0483239.1"/>
    <property type="molecule type" value="Genomic_DNA"/>
</dbReference>
<comment type="caution">
    <text evidence="4">The sequence shown here is derived from an EMBL/GenBank/DDBJ whole genome shotgun (WGS) entry which is preliminary data.</text>
</comment>
<feature type="domain" description="YqeB PH" evidence="3">
    <location>
        <begin position="15"/>
        <end position="165"/>
    </location>
</feature>
<keyword evidence="1" id="KW-1133">Transmembrane helix</keyword>
<reference evidence="4 5" key="1">
    <citation type="journal article" date="2019" name="Int. J. Syst. Evol. Microbiol.">
        <title>The Global Catalogue of Microorganisms (GCM) 10K type strain sequencing project: providing services to taxonomists for standard genome sequencing and annotation.</title>
        <authorList>
            <consortium name="The Broad Institute Genomics Platform"/>
            <consortium name="The Broad Institute Genome Sequencing Center for Infectious Disease"/>
            <person name="Wu L."/>
            <person name="Ma J."/>
        </authorList>
    </citation>
    <scope>NUCLEOTIDE SEQUENCE [LARGE SCALE GENOMIC DNA]</scope>
    <source>
        <strain evidence="4 5">JCM 4805</strain>
    </source>
</reference>
<keyword evidence="5" id="KW-1185">Reference proteome</keyword>
<gene>
    <name evidence="4" type="ORF">GCM10010361_55110</name>
</gene>
<dbReference type="RefSeq" id="WP_346097974.1">
    <property type="nucleotide sequence ID" value="NZ_BAAABY010000040.1"/>
</dbReference>
<evidence type="ECO:0000256" key="1">
    <source>
        <dbReference type="SAM" id="Phobius"/>
    </source>
</evidence>
<accession>A0ABN1ATR0</accession>
<feature type="transmembrane region" description="Helical" evidence="1">
    <location>
        <begin position="25"/>
        <end position="51"/>
    </location>
</feature>
<evidence type="ECO:0000259" key="3">
    <source>
        <dbReference type="Pfam" id="PF23494"/>
    </source>
</evidence>
<feature type="domain" description="Cysteinyl-tRNA ligase anticodon binding" evidence="2">
    <location>
        <begin position="182"/>
        <end position="231"/>
    </location>
</feature>
<keyword evidence="1" id="KW-0472">Membrane</keyword>
<organism evidence="4 5">
    <name type="scientific">Streptomyces olivaceiscleroticus</name>
    <dbReference type="NCBI Taxonomy" id="68245"/>
    <lineage>
        <taxon>Bacteria</taxon>
        <taxon>Bacillati</taxon>
        <taxon>Actinomycetota</taxon>
        <taxon>Actinomycetes</taxon>
        <taxon>Kitasatosporales</taxon>
        <taxon>Streptomycetaceae</taxon>
        <taxon>Streptomyces</taxon>
    </lineage>
</organism>
<dbReference type="InterPro" id="IPR057798">
    <property type="entry name" value="PH_YqeB"/>
</dbReference>
<evidence type="ECO:0000313" key="4">
    <source>
        <dbReference type="EMBL" id="GAA0483239.1"/>
    </source>
</evidence>
<evidence type="ECO:0000259" key="2">
    <source>
        <dbReference type="Pfam" id="PF23493"/>
    </source>
</evidence>
<sequence length="243" mass="26023">MSAEDAAGKTAPPTTRIAPATGSRALVWAGFPVLGAALGWLLDAVAGWVAALPWAPFQGPFRLIDSFPEPQATIGAALLGLVAGLLLALLAEHDYVHAAVGPARATLTRGGRHHILHRADVAAVFPDGKRLVALGHRTEELLRLKGDFDTGAFAAAFRAHGYPWQDTDPHAGEYRRWVAGLPDLDAAAHTLLKARAHALEKNRADDAAQLREELAALGIVVREEKKQQFFRRTQDLPAAEPEA</sequence>
<dbReference type="Proteomes" id="UP001500909">
    <property type="component" value="Unassembled WGS sequence"/>
</dbReference>
<dbReference type="InterPro" id="IPR056411">
    <property type="entry name" value="CysS_C"/>
</dbReference>
<evidence type="ECO:0000313" key="5">
    <source>
        <dbReference type="Proteomes" id="UP001500909"/>
    </source>
</evidence>
<protein>
    <recommendedName>
        <fullName evidence="6">DUF308 domain-containing protein</fullName>
    </recommendedName>
</protein>